<evidence type="ECO:0000313" key="2">
    <source>
        <dbReference type="Proteomes" id="UP000646749"/>
    </source>
</evidence>
<accession>A0ABQ4E1J7</accession>
<sequence>MRGHETASEIGIVAVANDNTFAHAYRDVSTLLSDDIMGIDSLHRDDLAFFDATGHRLLPVFGPERELVDLRRSTEAPDPEGLRRRLAEVVRHVESYLRAHPELAERSGLTPEAAVAGLPDPERQSLAELLAAFPHEVRPEVEAAWWQPRTMAYADRGSYFHNALHAAGWTH</sequence>
<comment type="caution">
    <text evidence="1">The sequence shown here is derived from an EMBL/GenBank/DDBJ whole genome shotgun (WGS) entry which is preliminary data.</text>
</comment>
<dbReference type="EMBL" id="BONW01000013">
    <property type="protein sequence ID" value="GIG88217.1"/>
    <property type="molecule type" value="Genomic_DNA"/>
</dbReference>
<keyword evidence="2" id="KW-1185">Reference proteome</keyword>
<name>A0ABQ4E1J7_9ACTN</name>
<gene>
    <name evidence="1" type="ORF">Pen02_31530</name>
</gene>
<dbReference type="Proteomes" id="UP000646749">
    <property type="component" value="Unassembled WGS sequence"/>
</dbReference>
<organism evidence="1 2">
    <name type="scientific">Plantactinospora endophytica</name>
    <dbReference type="NCBI Taxonomy" id="673535"/>
    <lineage>
        <taxon>Bacteria</taxon>
        <taxon>Bacillati</taxon>
        <taxon>Actinomycetota</taxon>
        <taxon>Actinomycetes</taxon>
        <taxon>Micromonosporales</taxon>
        <taxon>Micromonosporaceae</taxon>
        <taxon>Plantactinospora</taxon>
    </lineage>
</organism>
<reference evidence="1 2" key="1">
    <citation type="submission" date="2021-01" db="EMBL/GenBank/DDBJ databases">
        <title>Whole genome shotgun sequence of Plantactinospora endophytica NBRC 110450.</title>
        <authorList>
            <person name="Komaki H."/>
            <person name="Tamura T."/>
        </authorList>
    </citation>
    <scope>NUCLEOTIDE SEQUENCE [LARGE SCALE GENOMIC DNA]</scope>
    <source>
        <strain evidence="1 2">NBRC 110450</strain>
    </source>
</reference>
<evidence type="ECO:0000313" key="1">
    <source>
        <dbReference type="EMBL" id="GIG88217.1"/>
    </source>
</evidence>
<dbReference type="RefSeq" id="WP_203866703.1">
    <property type="nucleotide sequence ID" value="NZ_BONW01000013.1"/>
</dbReference>
<proteinExistence type="predicted"/>
<protein>
    <submittedName>
        <fullName evidence="1">Uncharacterized protein</fullName>
    </submittedName>
</protein>